<proteinExistence type="predicted"/>
<dbReference type="AlphaFoldDB" id="A0A6S6W716"/>
<dbReference type="InterPro" id="IPR008922">
    <property type="entry name" value="Di-copper_centre_dom_sf"/>
</dbReference>
<reference evidence="3" key="1">
    <citation type="submission" date="2021-02" db="EMBL/GenBank/DDBJ databases">
        <authorList>
            <person name="Syme A R."/>
            <person name="Syme A R."/>
            <person name="Moolhuijzen P."/>
        </authorList>
    </citation>
    <scope>NUCLEOTIDE SEQUENCE</scope>
    <source>
        <strain evidence="3">W1-1</strain>
    </source>
</reference>
<sequence>MKFSIFFLAGLAASATVTHRPKYMENDALAHKALANLKAYVSKNGYPGKGNCTLETASVRKEWGSLPRAEKLDYINAVHCLAKLPAKTPASIAAGAKSRFDDLVVTHIQQTFTIHGTANFLPWHRYYVWQFGKMLREECGYKGHLPYWNWAHYAHDPKSGPLLDGSDTSLSGDGSYLPGRNSSCILSSESCSIRLYPGSGGGCVTSGPFKDWKINLGPLGSLMLPYLKPNPQADGLGYNPRCLRRDISKQAANATNDYEVSSLIKNNKDIATFQRVYQGLFEQGLLGVHSGGHYQVGGDAGSDFYNSPAEPTFFPHHGMIDRVWWTWQNLDIKNRQYAIAGGTLLGGGGPNGTLDDIITLGDYVGAPNITMREAMNSLAGPFCYIYV</sequence>
<dbReference type="Pfam" id="PF00264">
    <property type="entry name" value="Tyrosinase"/>
    <property type="match status" value="1"/>
</dbReference>
<name>A0A6S6W716_9PLEO</name>
<dbReference type="Gene3D" id="1.10.1280.10">
    <property type="entry name" value="Di-copper center containing domain from catechol oxidase"/>
    <property type="match status" value="1"/>
</dbReference>
<dbReference type="InterPro" id="IPR002227">
    <property type="entry name" value="Tyrosinase_Cu-bd"/>
</dbReference>
<dbReference type="PANTHER" id="PTHR11474">
    <property type="entry name" value="TYROSINASE FAMILY MEMBER"/>
    <property type="match status" value="1"/>
</dbReference>
<dbReference type="EMBL" id="HG992982">
    <property type="protein sequence ID" value="CAE7188480.1"/>
    <property type="molecule type" value="Genomic_DNA"/>
</dbReference>
<evidence type="ECO:0000256" key="1">
    <source>
        <dbReference type="ARBA" id="ARBA00022723"/>
    </source>
</evidence>
<keyword evidence="1" id="KW-0479">Metal-binding</keyword>
<feature type="domain" description="Tyrosinase copper-binding" evidence="2">
    <location>
        <begin position="97"/>
        <end position="329"/>
    </location>
</feature>
<dbReference type="GO" id="GO:0016491">
    <property type="term" value="F:oxidoreductase activity"/>
    <property type="evidence" value="ECO:0007669"/>
    <property type="project" value="InterPro"/>
</dbReference>
<dbReference type="GO" id="GO:0046872">
    <property type="term" value="F:metal ion binding"/>
    <property type="evidence" value="ECO:0007669"/>
    <property type="project" value="UniProtKB-KW"/>
</dbReference>
<dbReference type="Proteomes" id="UP000472372">
    <property type="component" value="Chromosome 6"/>
</dbReference>
<organism evidence="3 4">
    <name type="scientific">Pyrenophora teres f. teres</name>
    <dbReference type="NCBI Taxonomy" id="97479"/>
    <lineage>
        <taxon>Eukaryota</taxon>
        <taxon>Fungi</taxon>
        <taxon>Dikarya</taxon>
        <taxon>Ascomycota</taxon>
        <taxon>Pezizomycotina</taxon>
        <taxon>Dothideomycetes</taxon>
        <taxon>Pleosporomycetidae</taxon>
        <taxon>Pleosporales</taxon>
        <taxon>Pleosporineae</taxon>
        <taxon>Pleosporaceae</taxon>
        <taxon>Pyrenophora</taxon>
    </lineage>
</organism>
<dbReference type="PANTHER" id="PTHR11474:SF116">
    <property type="entry name" value="TYROSINASE"/>
    <property type="match status" value="1"/>
</dbReference>
<dbReference type="PRINTS" id="PR00092">
    <property type="entry name" value="TYROSINASE"/>
</dbReference>
<accession>A0A6S6W716</accession>
<evidence type="ECO:0000313" key="4">
    <source>
        <dbReference type="Proteomes" id="UP000472372"/>
    </source>
</evidence>
<gene>
    <name evidence="3" type="ORF">PTTW11_07330</name>
</gene>
<evidence type="ECO:0000313" key="3">
    <source>
        <dbReference type="EMBL" id="CAE7188480.1"/>
    </source>
</evidence>
<dbReference type="InterPro" id="IPR050316">
    <property type="entry name" value="Tyrosinase/Hemocyanin"/>
</dbReference>
<evidence type="ECO:0000259" key="2">
    <source>
        <dbReference type="Pfam" id="PF00264"/>
    </source>
</evidence>
<dbReference type="SUPFAM" id="SSF48056">
    <property type="entry name" value="Di-copper centre-containing domain"/>
    <property type="match status" value="1"/>
</dbReference>
<protein>
    <submittedName>
        <fullName evidence="3">Tyrosinase central domain protein</fullName>
    </submittedName>
</protein>